<comment type="caution">
    <text evidence="5">The sequence shown here is derived from an EMBL/GenBank/DDBJ whole genome shotgun (WGS) entry which is preliminary data.</text>
</comment>
<keyword evidence="2" id="KW-0808">Transferase</keyword>
<dbReference type="Pfam" id="PF13302">
    <property type="entry name" value="Acetyltransf_3"/>
    <property type="match status" value="1"/>
</dbReference>
<evidence type="ECO:0000313" key="6">
    <source>
        <dbReference type="Proteomes" id="UP001362999"/>
    </source>
</evidence>
<gene>
    <name evidence="5" type="ORF">R3P38DRAFT_2905231</name>
</gene>
<evidence type="ECO:0000256" key="1">
    <source>
        <dbReference type="ARBA" id="ARBA00009342"/>
    </source>
</evidence>
<proteinExistence type="inferred from homology"/>
<dbReference type="InterPro" id="IPR039135">
    <property type="entry name" value="NAT9-like"/>
</dbReference>
<dbReference type="EMBL" id="JAWWNJ010000017">
    <property type="protein sequence ID" value="KAK7038246.1"/>
    <property type="molecule type" value="Genomic_DNA"/>
</dbReference>
<evidence type="ECO:0000313" key="5">
    <source>
        <dbReference type="EMBL" id="KAK7038246.1"/>
    </source>
</evidence>
<keyword evidence="3" id="KW-0012">Acyltransferase</keyword>
<organism evidence="5 6">
    <name type="scientific">Favolaschia claudopus</name>
    <dbReference type="NCBI Taxonomy" id="2862362"/>
    <lineage>
        <taxon>Eukaryota</taxon>
        <taxon>Fungi</taxon>
        <taxon>Dikarya</taxon>
        <taxon>Basidiomycota</taxon>
        <taxon>Agaricomycotina</taxon>
        <taxon>Agaricomycetes</taxon>
        <taxon>Agaricomycetidae</taxon>
        <taxon>Agaricales</taxon>
        <taxon>Marasmiineae</taxon>
        <taxon>Mycenaceae</taxon>
        <taxon>Favolaschia</taxon>
    </lineage>
</organism>
<sequence>MKVNSDTVLVGDKVVLVPYLPRHVPKYHSWMQDEELRELTASEPLTLEEEYEMQRKWQLDDDKLTFIVCARQDSDMLASGRLSAQDPRVSSLPMIGDVNIFLHGSQDNADGEEDEFYAEAEVMIAEREYRRKGLASEALRLILGYATASDVEGCFVCDNPSLLRDTLQGSPLPIAPTALLVRISESNEPSIRLFHQLGFHITKRVEVFGEVEMRWRGTSVDQSQT</sequence>
<name>A0AAW0CJ21_9AGAR</name>
<keyword evidence="6" id="KW-1185">Reference proteome</keyword>
<dbReference type="InterPro" id="IPR016181">
    <property type="entry name" value="Acyl_CoA_acyltransferase"/>
</dbReference>
<dbReference type="Proteomes" id="UP001362999">
    <property type="component" value="Unassembled WGS sequence"/>
</dbReference>
<evidence type="ECO:0000256" key="3">
    <source>
        <dbReference type="ARBA" id="ARBA00023315"/>
    </source>
</evidence>
<reference evidence="5 6" key="1">
    <citation type="journal article" date="2024" name="J Genomics">
        <title>Draft genome sequencing and assembly of Favolaschia claudopus CIRM-BRFM 2984 isolated from oak limbs.</title>
        <authorList>
            <person name="Navarro D."/>
            <person name="Drula E."/>
            <person name="Chaduli D."/>
            <person name="Cazenave R."/>
            <person name="Ahrendt S."/>
            <person name="Wang J."/>
            <person name="Lipzen A."/>
            <person name="Daum C."/>
            <person name="Barry K."/>
            <person name="Grigoriev I.V."/>
            <person name="Favel A."/>
            <person name="Rosso M.N."/>
            <person name="Martin F."/>
        </authorList>
    </citation>
    <scope>NUCLEOTIDE SEQUENCE [LARGE SCALE GENOMIC DNA]</scope>
    <source>
        <strain evidence="5 6">CIRM-BRFM 2984</strain>
    </source>
</reference>
<evidence type="ECO:0000256" key="2">
    <source>
        <dbReference type="ARBA" id="ARBA00022679"/>
    </source>
</evidence>
<comment type="similarity">
    <text evidence="1">Belongs to the acetyltransferase family. GNAT subfamily.</text>
</comment>
<feature type="domain" description="N-acetyltransferase" evidence="4">
    <location>
        <begin position="14"/>
        <end position="200"/>
    </location>
</feature>
<dbReference type="InterPro" id="IPR000182">
    <property type="entry name" value="GNAT_dom"/>
</dbReference>
<dbReference type="GO" id="GO:0008080">
    <property type="term" value="F:N-acetyltransferase activity"/>
    <property type="evidence" value="ECO:0007669"/>
    <property type="project" value="InterPro"/>
</dbReference>
<protein>
    <submittedName>
        <fullName evidence="5">N-acetyltransferase 9</fullName>
    </submittedName>
</protein>
<dbReference type="PANTHER" id="PTHR13256:SF16">
    <property type="entry name" value="ALPHA_BETA-TUBULIN-N-ACETYLTRANSFERASE 9"/>
    <property type="match status" value="1"/>
</dbReference>
<evidence type="ECO:0000259" key="4">
    <source>
        <dbReference type="Pfam" id="PF13302"/>
    </source>
</evidence>
<dbReference type="SUPFAM" id="SSF55729">
    <property type="entry name" value="Acyl-CoA N-acyltransferases (Nat)"/>
    <property type="match status" value="1"/>
</dbReference>
<dbReference type="PANTHER" id="PTHR13256">
    <property type="entry name" value="N-ACETYLTRANSFERASE 9"/>
    <property type="match status" value="1"/>
</dbReference>
<accession>A0AAW0CJ21</accession>
<dbReference type="Gene3D" id="3.40.630.30">
    <property type="match status" value="1"/>
</dbReference>
<dbReference type="AlphaFoldDB" id="A0AAW0CJ21"/>